<dbReference type="AlphaFoldDB" id="A0AA38H945"/>
<dbReference type="PANTHER" id="PTHR46074:SF5">
    <property type="entry name" value="LIM DOMAIN-CONTAINING PROTEIN C"/>
    <property type="match status" value="1"/>
</dbReference>
<dbReference type="Pfam" id="PF00412">
    <property type="entry name" value="LIM"/>
    <property type="match status" value="2"/>
</dbReference>
<proteinExistence type="predicted"/>
<evidence type="ECO:0000313" key="8">
    <source>
        <dbReference type="EMBL" id="KAI9635646.1"/>
    </source>
</evidence>
<dbReference type="PROSITE" id="PS00478">
    <property type="entry name" value="LIM_DOMAIN_1"/>
    <property type="match status" value="2"/>
</dbReference>
<keyword evidence="1 5" id="KW-0479">Metal-binding</keyword>
<dbReference type="GeneID" id="77732095"/>
<keyword evidence="3 5" id="KW-0862">Zinc</keyword>
<feature type="domain" description="LIM zinc-binding" evidence="7">
    <location>
        <begin position="187"/>
        <end position="247"/>
    </location>
</feature>
<feature type="domain" description="LIM zinc-binding" evidence="7">
    <location>
        <begin position="7"/>
        <end position="68"/>
    </location>
</feature>
<evidence type="ECO:0000256" key="5">
    <source>
        <dbReference type="PROSITE-ProRule" id="PRU00125"/>
    </source>
</evidence>
<evidence type="ECO:0000256" key="4">
    <source>
        <dbReference type="ARBA" id="ARBA00023038"/>
    </source>
</evidence>
<dbReference type="PANTHER" id="PTHR46074">
    <property type="entry name" value="CYSTEINE-RICH PROTEIN CRIP FAMILY MEMBER"/>
    <property type="match status" value="1"/>
</dbReference>
<keyword evidence="9" id="KW-1185">Reference proteome</keyword>
<dbReference type="RefSeq" id="XP_052945423.1">
    <property type="nucleotide sequence ID" value="XM_053092890.1"/>
</dbReference>
<dbReference type="Gene3D" id="2.10.110.10">
    <property type="entry name" value="Cysteine Rich Protein"/>
    <property type="match status" value="2"/>
</dbReference>
<feature type="region of interest" description="Disordered" evidence="6">
    <location>
        <begin position="69"/>
        <end position="108"/>
    </location>
</feature>
<dbReference type="CDD" id="cd09326">
    <property type="entry name" value="LIM_CRP_like"/>
    <property type="match status" value="2"/>
</dbReference>
<evidence type="ECO:0000256" key="3">
    <source>
        <dbReference type="ARBA" id="ARBA00022833"/>
    </source>
</evidence>
<keyword evidence="4 5" id="KW-0440">LIM domain</keyword>
<accession>A0AA38H945</accession>
<dbReference type="GO" id="GO:0046872">
    <property type="term" value="F:metal ion binding"/>
    <property type="evidence" value="ECO:0007669"/>
    <property type="project" value="UniProtKB-KW"/>
</dbReference>
<dbReference type="SUPFAM" id="SSF57716">
    <property type="entry name" value="Glucocorticoid receptor-like (DNA-binding domain)"/>
    <property type="match status" value="4"/>
</dbReference>
<gene>
    <name evidence="8" type="ORF">MKK02DRAFT_44346</name>
</gene>
<organism evidence="8 9">
    <name type="scientific">Dioszegia hungarica</name>
    <dbReference type="NCBI Taxonomy" id="4972"/>
    <lineage>
        <taxon>Eukaryota</taxon>
        <taxon>Fungi</taxon>
        <taxon>Dikarya</taxon>
        <taxon>Basidiomycota</taxon>
        <taxon>Agaricomycotina</taxon>
        <taxon>Tremellomycetes</taxon>
        <taxon>Tremellales</taxon>
        <taxon>Bulleribasidiaceae</taxon>
        <taxon>Dioszegia</taxon>
    </lineage>
</organism>
<protein>
    <recommendedName>
        <fullName evidence="7">LIM zinc-binding domain-containing protein</fullName>
    </recommendedName>
</protein>
<comment type="caution">
    <text evidence="8">The sequence shown here is derived from an EMBL/GenBank/DDBJ whole genome shotgun (WGS) entry which is preliminary data.</text>
</comment>
<dbReference type="GO" id="GO:0030695">
    <property type="term" value="F:GTPase regulator activity"/>
    <property type="evidence" value="ECO:0007669"/>
    <property type="project" value="UniProtKB-ARBA"/>
</dbReference>
<sequence length="254" mass="27821">MSFGGTPNCAVCGKAVYHMEQVIGPGRKIYHKACLKCQQCGKRLDQGSVVEHDLSPYCTRCHTQTFGTRDLRHGNVHNPSSSPLNTPRVKSPPSPPMPASPRPLPRPPTAITEFYTPPRMDAQRSIPNDTPVSTPDANTPITRPDFRSSRPISVPFAGGTKALDERGLLRRAESPRSKVGEKIMGEEACEGCRKRVYAAEQVNAIGAKWHRWCLKCATCKNTVDASKVSDKDGQVYCKNCYAKNFGPGGILGKR</sequence>
<dbReference type="SMART" id="SM00132">
    <property type="entry name" value="LIM"/>
    <property type="match status" value="2"/>
</dbReference>
<dbReference type="FunFam" id="2.10.110.10:FF:000001">
    <property type="entry name" value="Cysteine and glycine-rich protein 1"/>
    <property type="match status" value="1"/>
</dbReference>
<feature type="region of interest" description="Disordered" evidence="6">
    <location>
        <begin position="124"/>
        <end position="155"/>
    </location>
</feature>
<dbReference type="Proteomes" id="UP001164286">
    <property type="component" value="Unassembled WGS sequence"/>
</dbReference>
<dbReference type="FunFam" id="2.10.110.10:FF:000145">
    <property type="entry name" value="Cysteine and glycine-rich protein"/>
    <property type="match status" value="1"/>
</dbReference>
<name>A0AA38H945_9TREE</name>
<evidence type="ECO:0000313" key="9">
    <source>
        <dbReference type="Proteomes" id="UP001164286"/>
    </source>
</evidence>
<evidence type="ECO:0000256" key="1">
    <source>
        <dbReference type="ARBA" id="ARBA00022723"/>
    </source>
</evidence>
<keyword evidence="2" id="KW-0677">Repeat</keyword>
<feature type="compositionally biased region" description="Pro residues" evidence="6">
    <location>
        <begin position="90"/>
        <end position="108"/>
    </location>
</feature>
<evidence type="ECO:0000256" key="2">
    <source>
        <dbReference type="ARBA" id="ARBA00022737"/>
    </source>
</evidence>
<evidence type="ECO:0000259" key="7">
    <source>
        <dbReference type="PROSITE" id="PS50023"/>
    </source>
</evidence>
<evidence type="ECO:0000256" key="6">
    <source>
        <dbReference type="SAM" id="MobiDB-lite"/>
    </source>
</evidence>
<reference evidence="8" key="1">
    <citation type="journal article" date="2022" name="G3 (Bethesda)">
        <title>High quality genome of the basidiomycete yeast Dioszegia hungarica PDD-24b-2 isolated from cloud water.</title>
        <authorList>
            <person name="Jarrige D."/>
            <person name="Haridas S."/>
            <person name="Bleykasten-Grosshans C."/>
            <person name="Joly M."/>
            <person name="Nadalig T."/>
            <person name="Sancelme M."/>
            <person name="Vuilleumier S."/>
            <person name="Grigoriev I.V."/>
            <person name="Amato P."/>
            <person name="Bringel F."/>
        </authorList>
    </citation>
    <scope>NUCLEOTIDE SEQUENCE</scope>
    <source>
        <strain evidence="8">PDD-24b-2</strain>
    </source>
</reference>
<dbReference type="PROSITE" id="PS50023">
    <property type="entry name" value="LIM_DOMAIN_2"/>
    <property type="match status" value="2"/>
</dbReference>
<feature type="compositionally biased region" description="Polar residues" evidence="6">
    <location>
        <begin position="125"/>
        <end position="141"/>
    </location>
</feature>
<dbReference type="InterPro" id="IPR001781">
    <property type="entry name" value="Znf_LIM"/>
</dbReference>
<dbReference type="EMBL" id="JAKWFO010000005">
    <property type="protein sequence ID" value="KAI9635646.1"/>
    <property type="molecule type" value="Genomic_DNA"/>
</dbReference>